<gene>
    <name evidence="1" type="ORF">ASD8599_01933</name>
</gene>
<accession>A0A2R8BDP0</accession>
<proteinExistence type="predicted"/>
<organism evidence="1 2">
    <name type="scientific">Ascidiaceihabitans donghaensis</name>
    <dbReference type="NCBI Taxonomy" id="1510460"/>
    <lineage>
        <taxon>Bacteria</taxon>
        <taxon>Pseudomonadati</taxon>
        <taxon>Pseudomonadota</taxon>
        <taxon>Alphaproteobacteria</taxon>
        <taxon>Rhodobacterales</taxon>
        <taxon>Paracoccaceae</taxon>
        <taxon>Ascidiaceihabitans</taxon>
    </lineage>
</organism>
<sequence length="83" mass="8942">MADQAVIDMANKLAEECLAVQKETGDDRLFMQVGDVLGASSQTLEEAFLTAIRTRMAEISGRRFLAQKLKAHRDAASDGASNG</sequence>
<protein>
    <submittedName>
        <fullName evidence="1">Uncharacterized protein</fullName>
    </submittedName>
</protein>
<reference evidence="1 2" key="1">
    <citation type="submission" date="2018-03" db="EMBL/GenBank/DDBJ databases">
        <authorList>
            <person name="Keele B.F."/>
        </authorList>
    </citation>
    <scope>NUCLEOTIDE SEQUENCE [LARGE SCALE GENOMIC DNA]</scope>
    <source>
        <strain evidence="1 2">CECT 8599</strain>
    </source>
</reference>
<name>A0A2R8BDP0_9RHOB</name>
<dbReference type="OrthoDB" id="7876148at2"/>
<evidence type="ECO:0000313" key="2">
    <source>
        <dbReference type="Proteomes" id="UP000244880"/>
    </source>
</evidence>
<evidence type="ECO:0000313" key="1">
    <source>
        <dbReference type="EMBL" id="SPH21184.1"/>
    </source>
</evidence>
<dbReference type="EMBL" id="OMOR01000001">
    <property type="protein sequence ID" value="SPH21184.1"/>
    <property type="molecule type" value="Genomic_DNA"/>
</dbReference>
<dbReference type="Proteomes" id="UP000244880">
    <property type="component" value="Unassembled WGS sequence"/>
</dbReference>
<keyword evidence="2" id="KW-1185">Reference proteome</keyword>
<dbReference type="AlphaFoldDB" id="A0A2R8BDP0"/>